<reference evidence="1 2" key="1">
    <citation type="journal article" date="2019" name="Appl. Environ. Microbiol.">
        <title>Population genetics and characterization of Campylobacter jejuni isolates in western jackdaws and game birds in Finland.</title>
        <authorList>
            <person name="Kovanen S."/>
            <person name="Rossi M."/>
            <person name="Pohja-Mykra M."/>
            <person name="Nieminen T."/>
            <person name="Raunio-Saarnisto M."/>
            <person name="Sauvala M."/>
            <person name="Fredriksson-Ahomaa M."/>
            <person name="Hanninen M.L."/>
            <person name="Kivisto R."/>
        </authorList>
    </citation>
    <scope>NUCLEOTIDE SEQUENCE [LARGE SCALE GENOMIC DNA]</scope>
    <source>
        <strain evidence="1 2">CB313</strain>
    </source>
</reference>
<evidence type="ECO:0000313" key="2">
    <source>
        <dbReference type="Proteomes" id="UP000288507"/>
    </source>
</evidence>
<dbReference type="AlphaFoldDB" id="A0A431EE78"/>
<evidence type="ECO:0000313" key="1">
    <source>
        <dbReference type="EMBL" id="RTJ79557.1"/>
    </source>
</evidence>
<organism evidence="1 2">
    <name type="scientific">Campylobacter jejuni</name>
    <dbReference type="NCBI Taxonomy" id="197"/>
    <lineage>
        <taxon>Bacteria</taxon>
        <taxon>Pseudomonadati</taxon>
        <taxon>Campylobacterota</taxon>
        <taxon>Epsilonproteobacteria</taxon>
        <taxon>Campylobacterales</taxon>
        <taxon>Campylobacteraceae</taxon>
        <taxon>Campylobacter</taxon>
    </lineage>
</organism>
<accession>A0A431EE78</accession>
<proteinExistence type="predicted"/>
<protein>
    <submittedName>
        <fullName evidence="1">Uncharacterized protein</fullName>
    </submittedName>
</protein>
<name>A0A431EE78_CAMJU</name>
<dbReference type="Proteomes" id="UP000288507">
    <property type="component" value="Unassembled WGS sequence"/>
</dbReference>
<dbReference type="EMBL" id="PRBV01000005">
    <property type="protein sequence ID" value="RTJ79557.1"/>
    <property type="molecule type" value="Genomic_DNA"/>
</dbReference>
<dbReference type="RefSeq" id="WP_126232116.1">
    <property type="nucleotide sequence ID" value="NZ_PRBV01000005.1"/>
</dbReference>
<comment type="caution">
    <text evidence="1">The sequence shown here is derived from an EMBL/GenBank/DDBJ whole genome shotgun (WGS) entry which is preliminary data.</text>
</comment>
<gene>
    <name evidence="1" type="ORF">C3H57_04100</name>
</gene>
<sequence>MAKIVGGVPVAGVICPTDDQDVYAATSEEWHRGGFRSVATPDEMNKITQDRRKEGMLVYVLSEKKTYRYLDGAFSEVQDAVKISVDGTTIIQDEETGVISVNPDFIPDIPDVDLSGIEGSINEIKEKDKEQDIRLDKLEKNSGGGPVNPIDLADGKTIRVNEANKLEAVKASDKVPGIVQPDNKTIKINNQGLLTTVEMKVLKPDEQSIMFKEDETTIYVPEGDVERKGIVEPDGESTYVEGGKLKSKTTNPDKSTIVYNERRELKVSEQITDSISDHTTRIIALEEALAGGEKPLPSIGLATSTTPGIVRPDNSTIIVNNGVLSANVSVSPATGSSMGIVQPDNKTTTVVNGIISVKDAANKLTDLRDVDTSDLAEGLYLTVAPEGSAKKFKFNKLGEASNHRIEIDVDSSDYKDIYNFTQHYNVALFATVKARGTGESQLNLRYTSPFGDEFSEDIQVYVCRQIPADELDCKLSAKGQGKIIINIFSFV</sequence>